<reference evidence="1" key="2">
    <citation type="journal article" date="2015" name="Fish Shellfish Immunol.">
        <title>Early steps in the European eel (Anguilla anguilla)-Vibrio vulnificus interaction in the gills: Role of the RtxA13 toxin.</title>
        <authorList>
            <person name="Callol A."/>
            <person name="Pajuelo D."/>
            <person name="Ebbesson L."/>
            <person name="Teles M."/>
            <person name="MacKenzie S."/>
            <person name="Amaro C."/>
        </authorList>
    </citation>
    <scope>NUCLEOTIDE SEQUENCE</scope>
</reference>
<proteinExistence type="predicted"/>
<organism evidence="1">
    <name type="scientific">Anguilla anguilla</name>
    <name type="common">European freshwater eel</name>
    <name type="synonym">Muraena anguilla</name>
    <dbReference type="NCBI Taxonomy" id="7936"/>
    <lineage>
        <taxon>Eukaryota</taxon>
        <taxon>Metazoa</taxon>
        <taxon>Chordata</taxon>
        <taxon>Craniata</taxon>
        <taxon>Vertebrata</taxon>
        <taxon>Euteleostomi</taxon>
        <taxon>Actinopterygii</taxon>
        <taxon>Neopterygii</taxon>
        <taxon>Teleostei</taxon>
        <taxon>Anguilliformes</taxon>
        <taxon>Anguillidae</taxon>
        <taxon>Anguilla</taxon>
    </lineage>
</organism>
<dbReference type="AlphaFoldDB" id="A0A0E9S112"/>
<sequence length="34" mass="4045">MPLKLEHIHVQNTVEFSCILLKKVPLYFPLVCKY</sequence>
<accession>A0A0E9S112</accession>
<protein>
    <submittedName>
        <fullName evidence="1">Uncharacterized protein</fullName>
    </submittedName>
</protein>
<dbReference type="EMBL" id="GBXM01074359">
    <property type="protein sequence ID" value="JAH34218.1"/>
    <property type="molecule type" value="Transcribed_RNA"/>
</dbReference>
<evidence type="ECO:0000313" key="1">
    <source>
        <dbReference type="EMBL" id="JAH34218.1"/>
    </source>
</evidence>
<name>A0A0E9S112_ANGAN</name>
<reference evidence="1" key="1">
    <citation type="submission" date="2014-11" db="EMBL/GenBank/DDBJ databases">
        <authorList>
            <person name="Amaro Gonzalez C."/>
        </authorList>
    </citation>
    <scope>NUCLEOTIDE SEQUENCE</scope>
</reference>